<dbReference type="PROSITE" id="PS51257">
    <property type="entry name" value="PROKAR_LIPOPROTEIN"/>
    <property type="match status" value="1"/>
</dbReference>
<name>A0A3S4ICH9_CHRVL</name>
<proteinExistence type="predicted"/>
<accession>A0A3S4ICH9</accession>
<dbReference type="AlphaFoldDB" id="A0A3S4ICH9"/>
<evidence type="ECO:0000313" key="1">
    <source>
        <dbReference type="EMBL" id="VEB40486.1"/>
    </source>
</evidence>
<protein>
    <submittedName>
        <fullName evidence="1">Uncharacterized protein</fullName>
    </submittedName>
</protein>
<organism evidence="1 2">
    <name type="scientific">Chromobacterium violaceum</name>
    <dbReference type="NCBI Taxonomy" id="536"/>
    <lineage>
        <taxon>Bacteria</taxon>
        <taxon>Pseudomonadati</taxon>
        <taxon>Pseudomonadota</taxon>
        <taxon>Betaproteobacteria</taxon>
        <taxon>Neisseriales</taxon>
        <taxon>Chromobacteriaceae</taxon>
        <taxon>Chromobacterium</taxon>
    </lineage>
</organism>
<dbReference type="EMBL" id="LR134182">
    <property type="protein sequence ID" value="VEB40486.1"/>
    <property type="molecule type" value="Genomic_DNA"/>
</dbReference>
<evidence type="ECO:0000313" key="2">
    <source>
        <dbReference type="Proteomes" id="UP000275777"/>
    </source>
</evidence>
<dbReference type="Proteomes" id="UP000275777">
    <property type="component" value="Chromosome"/>
</dbReference>
<sequence>MKSDASRLQTREAVALLADAARPTAATCGWAASGC</sequence>
<reference evidence="1 2" key="1">
    <citation type="submission" date="2018-12" db="EMBL/GenBank/DDBJ databases">
        <authorList>
            <consortium name="Pathogen Informatics"/>
        </authorList>
    </citation>
    <scope>NUCLEOTIDE SEQUENCE [LARGE SCALE GENOMIC DNA]</scope>
    <source>
        <strain evidence="1 2">NCTC9695</strain>
    </source>
</reference>
<gene>
    <name evidence="1" type="ORF">NCTC9695_00885</name>
</gene>